<dbReference type="SUPFAM" id="SSF51679">
    <property type="entry name" value="Bacterial luciferase-like"/>
    <property type="match status" value="1"/>
</dbReference>
<feature type="domain" description="Luciferase-like" evidence="1">
    <location>
        <begin position="21"/>
        <end position="228"/>
    </location>
</feature>
<dbReference type="InterPro" id="IPR050766">
    <property type="entry name" value="Bact_Lucif_Oxidored"/>
</dbReference>
<evidence type="ECO:0000313" key="2">
    <source>
        <dbReference type="EMBL" id="MFD2902562.1"/>
    </source>
</evidence>
<dbReference type="PANTHER" id="PTHR30137:SF6">
    <property type="entry name" value="LUCIFERASE-LIKE MONOOXYGENASE"/>
    <property type="match status" value="1"/>
</dbReference>
<dbReference type="Gene3D" id="3.20.20.30">
    <property type="entry name" value="Luciferase-like domain"/>
    <property type="match status" value="1"/>
</dbReference>
<dbReference type="Proteomes" id="UP001597509">
    <property type="component" value="Unassembled WGS sequence"/>
</dbReference>
<dbReference type="InterPro" id="IPR011251">
    <property type="entry name" value="Luciferase-like_dom"/>
</dbReference>
<dbReference type="RefSeq" id="WP_380917623.1">
    <property type="nucleotide sequence ID" value="NZ_JBHUPE010000001.1"/>
</dbReference>
<protein>
    <submittedName>
        <fullName evidence="2">LLM class flavin-dependent oxidoreductase</fullName>
    </submittedName>
</protein>
<comment type="caution">
    <text evidence="2">The sequence shown here is derived from an EMBL/GenBank/DDBJ whole genome shotgun (WGS) entry which is preliminary data.</text>
</comment>
<keyword evidence="3" id="KW-1185">Reference proteome</keyword>
<dbReference type="EMBL" id="JBHUPE010000001">
    <property type="protein sequence ID" value="MFD2902562.1"/>
    <property type="molecule type" value="Genomic_DNA"/>
</dbReference>
<dbReference type="Pfam" id="PF00296">
    <property type="entry name" value="Bac_luciferase"/>
    <property type="match status" value="1"/>
</dbReference>
<gene>
    <name evidence="2" type="ORF">ACFS6I_01400</name>
</gene>
<sequence length="307" mass="35586">MISLSLLDFGNIYPPNVYAHDVINHLFENIQVFEDLGYKRYWMSEHLDSNIAWASPEHLIPLLAGYSSTIKIGVAGVLMKYHTPIRIAQAFTMISSIYPDRIDLGLAKGDIQEIYLKPFGDFEKHPNEEYFYSQVKELMGFMQHDQTEEFKYKDIQIQPYGAKMPDYWLLGSSPSLIQLAVDYKTNFCLSLFHTDRKLTELSETLSRFRELFFKRYGHLPVVSIALQVNCSHSDYIISKFNKEMASKSWKNNHKAICGKPSEVNDRILEIADTLNVEEVVLMNAYHSLEEKSESIRLIAEKMLKKYT</sequence>
<dbReference type="InterPro" id="IPR036661">
    <property type="entry name" value="Luciferase-like_sf"/>
</dbReference>
<proteinExistence type="predicted"/>
<evidence type="ECO:0000313" key="3">
    <source>
        <dbReference type="Proteomes" id="UP001597509"/>
    </source>
</evidence>
<accession>A0ABW5YQA4</accession>
<reference evidence="3" key="1">
    <citation type="journal article" date="2019" name="Int. J. Syst. Evol. Microbiol.">
        <title>The Global Catalogue of Microorganisms (GCM) 10K type strain sequencing project: providing services to taxonomists for standard genome sequencing and annotation.</title>
        <authorList>
            <consortium name="The Broad Institute Genomics Platform"/>
            <consortium name="The Broad Institute Genome Sequencing Center for Infectious Disease"/>
            <person name="Wu L."/>
            <person name="Ma J."/>
        </authorList>
    </citation>
    <scope>NUCLEOTIDE SEQUENCE [LARGE SCALE GENOMIC DNA]</scope>
    <source>
        <strain evidence="3">KCTC 22209</strain>
    </source>
</reference>
<name>A0ABW5YQA4_9SPHI</name>
<evidence type="ECO:0000259" key="1">
    <source>
        <dbReference type="Pfam" id="PF00296"/>
    </source>
</evidence>
<organism evidence="2 3">
    <name type="scientific">Sphingobacterium anhuiense</name>
    <dbReference type="NCBI Taxonomy" id="493780"/>
    <lineage>
        <taxon>Bacteria</taxon>
        <taxon>Pseudomonadati</taxon>
        <taxon>Bacteroidota</taxon>
        <taxon>Sphingobacteriia</taxon>
        <taxon>Sphingobacteriales</taxon>
        <taxon>Sphingobacteriaceae</taxon>
        <taxon>Sphingobacterium</taxon>
    </lineage>
</organism>
<dbReference type="PANTHER" id="PTHR30137">
    <property type="entry name" value="LUCIFERASE-LIKE MONOOXYGENASE"/>
    <property type="match status" value="1"/>
</dbReference>